<sequence length="166" mass="19338">MEYADNIFSDKCDDNFYRFVGYSQENNKCLQEYFSQKTVNIIKNKVTELTLGVDPYNRPFVVSDKVICNVMSQIYDSFRPATAGIYTRYIMPSGTTSVSYVNDMINQVIEVITMDIKTNTGIEENNKKLTAWTTLYGDFNEHKLRQHSKIKVQNKRPAPFQFNMTY</sequence>
<reference evidence="1" key="1">
    <citation type="journal article" date="2020" name="Nature">
        <title>Giant virus diversity and host interactions through global metagenomics.</title>
        <authorList>
            <person name="Schulz F."/>
            <person name="Roux S."/>
            <person name="Paez-Espino D."/>
            <person name="Jungbluth S."/>
            <person name="Walsh D.A."/>
            <person name="Denef V.J."/>
            <person name="McMahon K.D."/>
            <person name="Konstantinidis K.T."/>
            <person name="Eloe-Fadrosh E.A."/>
            <person name="Kyrpides N.C."/>
            <person name="Woyke T."/>
        </authorList>
    </citation>
    <scope>NUCLEOTIDE SEQUENCE</scope>
    <source>
        <strain evidence="1">GVMAG-M-3300025676-16</strain>
    </source>
</reference>
<organism evidence="1">
    <name type="scientific">viral metagenome</name>
    <dbReference type="NCBI Taxonomy" id="1070528"/>
    <lineage>
        <taxon>unclassified sequences</taxon>
        <taxon>metagenomes</taxon>
        <taxon>organismal metagenomes</taxon>
    </lineage>
</organism>
<name>A0A6C0J257_9ZZZZ</name>
<protein>
    <submittedName>
        <fullName evidence="1">Uncharacterized protein</fullName>
    </submittedName>
</protein>
<dbReference type="AlphaFoldDB" id="A0A6C0J257"/>
<proteinExistence type="predicted"/>
<dbReference type="EMBL" id="MN740295">
    <property type="protein sequence ID" value="QHT98716.1"/>
    <property type="molecule type" value="Genomic_DNA"/>
</dbReference>
<evidence type="ECO:0000313" key="1">
    <source>
        <dbReference type="EMBL" id="QHT98716.1"/>
    </source>
</evidence>
<accession>A0A6C0J257</accession>